<feature type="compositionally biased region" description="Basic and acidic residues" evidence="1">
    <location>
        <begin position="12"/>
        <end position="24"/>
    </location>
</feature>
<evidence type="ECO:0000313" key="3">
    <source>
        <dbReference type="Proteomes" id="UP000652761"/>
    </source>
</evidence>
<feature type="non-terminal residue" evidence="2">
    <location>
        <position position="78"/>
    </location>
</feature>
<sequence length="78" mass="8112">MASRGRRGGVPAREDKPRHDERAEQQAPAPQRSCTSPTTTCGLWSIHARSGASHADAGSYPGSNPGSVGGSCLLLLQL</sequence>
<reference evidence="2" key="1">
    <citation type="submission" date="2017-07" db="EMBL/GenBank/DDBJ databases">
        <title>Taro Niue Genome Assembly and Annotation.</title>
        <authorList>
            <person name="Atibalentja N."/>
            <person name="Keating K."/>
            <person name="Fields C.J."/>
        </authorList>
    </citation>
    <scope>NUCLEOTIDE SEQUENCE</scope>
    <source>
        <strain evidence="2">Niue_2</strain>
        <tissue evidence="2">Leaf</tissue>
    </source>
</reference>
<dbReference type="AlphaFoldDB" id="A0A843U746"/>
<name>A0A843U746_COLES</name>
<keyword evidence="3" id="KW-1185">Reference proteome</keyword>
<comment type="caution">
    <text evidence="2">The sequence shown here is derived from an EMBL/GenBank/DDBJ whole genome shotgun (WGS) entry which is preliminary data.</text>
</comment>
<protein>
    <submittedName>
        <fullName evidence="2">Uncharacterized protein</fullName>
    </submittedName>
</protein>
<feature type="region of interest" description="Disordered" evidence="1">
    <location>
        <begin position="1"/>
        <end position="40"/>
    </location>
</feature>
<dbReference type="Proteomes" id="UP000652761">
    <property type="component" value="Unassembled WGS sequence"/>
</dbReference>
<organism evidence="2 3">
    <name type="scientific">Colocasia esculenta</name>
    <name type="common">Wild taro</name>
    <name type="synonym">Arum esculentum</name>
    <dbReference type="NCBI Taxonomy" id="4460"/>
    <lineage>
        <taxon>Eukaryota</taxon>
        <taxon>Viridiplantae</taxon>
        <taxon>Streptophyta</taxon>
        <taxon>Embryophyta</taxon>
        <taxon>Tracheophyta</taxon>
        <taxon>Spermatophyta</taxon>
        <taxon>Magnoliopsida</taxon>
        <taxon>Liliopsida</taxon>
        <taxon>Araceae</taxon>
        <taxon>Aroideae</taxon>
        <taxon>Colocasieae</taxon>
        <taxon>Colocasia</taxon>
    </lineage>
</organism>
<evidence type="ECO:0000256" key="1">
    <source>
        <dbReference type="SAM" id="MobiDB-lite"/>
    </source>
</evidence>
<dbReference type="EMBL" id="NMUH01000339">
    <property type="protein sequence ID" value="MQL77243.1"/>
    <property type="molecule type" value="Genomic_DNA"/>
</dbReference>
<proteinExistence type="predicted"/>
<gene>
    <name evidence="2" type="ORF">Taro_009644</name>
</gene>
<accession>A0A843U746</accession>
<evidence type="ECO:0000313" key="2">
    <source>
        <dbReference type="EMBL" id="MQL77243.1"/>
    </source>
</evidence>